<evidence type="ECO:0000313" key="3">
    <source>
        <dbReference type="Proteomes" id="UP001610334"/>
    </source>
</evidence>
<gene>
    <name evidence="2" type="ORF">BJX63DRAFT_417337</name>
</gene>
<protein>
    <recommendedName>
        <fullName evidence="4">Integral membrane protein</fullName>
    </recommendedName>
</protein>
<feature type="region of interest" description="Disordered" evidence="1">
    <location>
        <begin position="1"/>
        <end position="39"/>
    </location>
</feature>
<organism evidence="2 3">
    <name type="scientific">Aspergillus granulosus</name>
    <dbReference type="NCBI Taxonomy" id="176169"/>
    <lineage>
        <taxon>Eukaryota</taxon>
        <taxon>Fungi</taxon>
        <taxon>Dikarya</taxon>
        <taxon>Ascomycota</taxon>
        <taxon>Pezizomycotina</taxon>
        <taxon>Eurotiomycetes</taxon>
        <taxon>Eurotiomycetidae</taxon>
        <taxon>Eurotiales</taxon>
        <taxon>Aspergillaceae</taxon>
        <taxon>Aspergillus</taxon>
        <taxon>Aspergillus subgen. Nidulantes</taxon>
    </lineage>
</organism>
<dbReference type="EMBL" id="JBFXLT010000001">
    <property type="protein sequence ID" value="KAL2822922.1"/>
    <property type="molecule type" value="Genomic_DNA"/>
</dbReference>
<comment type="caution">
    <text evidence="2">The sequence shown here is derived from an EMBL/GenBank/DDBJ whole genome shotgun (WGS) entry which is preliminary data.</text>
</comment>
<dbReference type="Proteomes" id="UP001610334">
    <property type="component" value="Unassembled WGS sequence"/>
</dbReference>
<name>A0ABR4I591_9EURO</name>
<evidence type="ECO:0000313" key="2">
    <source>
        <dbReference type="EMBL" id="KAL2822922.1"/>
    </source>
</evidence>
<reference evidence="2 3" key="1">
    <citation type="submission" date="2024-07" db="EMBL/GenBank/DDBJ databases">
        <title>Section-level genome sequencing and comparative genomics of Aspergillus sections Usti and Cavernicolus.</title>
        <authorList>
            <consortium name="Lawrence Berkeley National Laboratory"/>
            <person name="Nybo J.L."/>
            <person name="Vesth T.C."/>
            <person name="Theobald S."/>
            <person name="Frisvad J.C."/>
            <person name="Larsen T.O."/>
            <person name="Kjaerboelling I."/>
            <person name="Rothschild-Mancinelli K."/>
            <person name="Lyhne E.K."/>
            <person name="Kogle M.E."/>
            <person name="Barry K."/>
            <person name="Clum A."/>
            <person name="Na H."/>
            <person name="Ledsgaard L."/>
            <person name="Lin J."/>
            <person name="Lipzen A."/>
            <person name="Kuo A."/>
            <person name="Riley R."/>
            <person name="Mondo S."/>
            <person name="Labutti K."/>
            <person name="Haridas S."/>
            <person name="Pangalinan J."/>
            <person name="Salamov A.A."/>
            <person name="Simmons B.A."/>
            <person name="Magnuson J.K."/>
            <person name="Chen J."/>
            <person name="Drula E."/>
            <person name="Henrissat B."/>
            <person name="Wiebenga A."/>
            <person name="Lubbers R.J."/>
            <person name="Gomes A.C."/>
            <person name="Makela M.R."/>
            <person name="Stajich J."/>
            <person name="Grigoriev I.V."/>
            <person name="Mortensen U.H."/>
            <person name="De Vries R.P."/>
            <person name="Baker S.E."/>
            <person name="Andersen M.R."/>
        </authorList>
    </citation>
    <scope>NUCLEOTIDE SEQUENCE [LARGE SCALE GENOMIC DNA]</scope>
    <source>
        <strain evidence="2 3">CBS 588.65</strain>
    </source>
</reference>
<sequence>MNSAPQIPGNHAIPRRPVPAVLSAPPPPSAVPVASRPTPTNILDDPDVITYCPGDEALHCTAYWYTAPDVPSYEICSNCFASHVRNTSWASRFQRQLKRSDENRRCRFDTPRMLHLWPQVLRNDDWAYISRFMAHRAAIPDCKKLTPVPVDANPSAAGIRWYTLRNKDIDNFAICAACYEDVVLATSFSSFFHPHNPIGQQPDGQMWMCNMTRHTRRAIERYGATNDWRNFIQSVRHALELAPCEKAAGVAAASRKWFRPKPHIPGMVICDACYYAFIAASSMEAHFEPMPVNTLTRGLETWVCDMSLLPVLVVQMKAEQDKNYQIFWDAAKAIMSNPPCPSGEGNSYGGTWYSLRSTGEKICVCTQCYAGIIYPFGFDSYFVPLSRSPAAVRMGQGVCIFNEKAPRRAQFLNKIDEAVSLRNFSHFQDFAARLGVLPVCQTTKIVNNRKWYGNDDCFICESCWEEFAKDTSLASQLPYQGKLMKSGICDMYSVRMRGLWLDACRKGDMTDFMAFARHRSAVYQQTVPRMQEILAYTKMRMEQRQTALLAGVMLTGADNVVGASQAVNWTTYGNAGVGYGWATMAGAQGAQMFNQGMGMNVVNGGEMMQVARLEEMWKAVE</sequence>
<keyword evidence="3" id="KW-1185">Reference proteome</keyword>
<proteinExistence type="predicted"/>
<evidence type="ECO:0000256" key="1">
    <source>
        <dbReference type="SAM" id="MobiDB-lite"/>
    </source>
</evidence>
<accession>A0ABR4I591</accession>
<evidence type="ECO:0008006" key="4">
    <source>
        <dbReference type="Google" id="ProtNLM"/>
    </source>
</evidence>